<organism evidence="9 10">
    <name type="scientific">Amanita muscaria (strain Koide BX008)</name>
    <dbReference type="NCBI Taxonomy" id="946122"/>
    <lineage>
        <taxon>Eukaryota</taxon>
        <taxon>Fungi</taxon>
        <taxon>Dikarya</taxon>
        <taxon>Basidiomycota</taxon>
        <taxon>Agaricomycotina</taxon>
        <taxon>Agaricomycetes</taxon>
        <taxon>Agaricomycetidae</taxon>
        <taxon>Agaricales</taxon>
        <taxon>Pluteineae</taxon>
        <taxon>Amanitaceae</taxon>
        <taxon>Amanita</taxon>
    </lineage>
</organism>
<reference evidence="9 10" key="1">
    <citation type="submission" date="2014-04" db="EMBL/GenBank/DDBJ databases">
        <title>Evolutionary Origins and Diversification of the Mycorrhizal Mutualists.</title>
        <authorList>
            <consortium name="DOE Joint Genome Institute"/>
            <consortium name="Mycorrhizal Genomics Consortium"/>
            <person name="Kohler A."/>
            <person name="Kuo A."/>
            <person name="Nagy L.G."/>
            <person name="Floudas D."/>
            <person name="Copeland A."/>
            <person name="Barry K.W."/>
            <person name="Cichocki N."/>
            <person name="Veneault-Fourrey C."/>
            <person name="LaButti K."/>
            <person name="Lindquist E.A."/>
            <person name="Lipzen A."/>
            <person name="Lundell T."/>
            <person name="Morin E."/>
            <person name="Murat C."/>
            <person name="Riley R."/>
            <person name="Ohm R."/>
            <person name="Sun H."/>
            <person name="Tunlid A."/>
            <person name="Henrissat B."/>
            <person name="Grigoriev I.V."/>
            <person name="Hibbett D.S."/>
            <person name="Martin F."/>
        </authorList>
    </citation>
    <scope>NUCLEOTIDE SEQUENCE [LARGE SCALE GENOMIC DNA]</scope>
    <source>
        <strain evidence="9 10">Koide BX008</strain>
    </source>
</reference>
<gene>
    <name evidence="9" type="ORF">M378DRAFT_159139</name>
</gene>
<evidence type="ECO:0000313" key="10">
    <source>
        <dbReference type="Proteomes" id="UP000054549"/>
    </source>
</evidence>
<evidence type="ECO:0000313" key="9">
    <source>
        <dbReference type="EMBL" id="KIL67917.1"/>
    </source>
</evidence>
<name>A0A0C2X1C3_AMAMK</name>
<dbReference type="AlphaFoldDB" id="A0A0C2X1C3"/>
<proteinExistence type="predicted"/>
<dbReference type="PANTHER" id="PTHR34187:SF2">
    <property type="entry name" value="DUF202 DOMAIN-CONTAINING PROTEIN"/>
    <property type="match status" value="1"/>
</dbReference>
<protein>
    <recommendedName>
        <fullName evidence="8">DUF202 domain-containing protein</fullName>
    </recommendedName>
</protein>
<evidence type="ECO:0000256" key="3">
    <source>
        <dbReference type="ARBA" id="ARBA00022692"/>
    </source>
</evidence>
<feature type="transmembrane region" description="Helical" evidence="7">
    <location>
        <begin position="123"/>
        <end position="145"/>
    </location>
</feature>
<evidence type="ECO:0000256" key="6">
    <source>
        <dbReference type="SAM" id="MobiDB-lite"/>
    </source>
</evidence>
<dbReference type="HOGENOM" id="CLU_053359_0_2_1"/>
<dbReference type="Proteomes" id="UP000054549">
    <property type="component" value="Unassembled WGS sequence"/>
</dbReference>
<comment type="subcellular location">
    <subcellularLocation>
        <location evidence="1">Cell membrane</location>
        <topology evidence="1">Multi-pass membrane protein</topology>
    </subcellularLocation>
</comment>
<feature type="transmembrane region" description="Helical" evidence="7">
    <location>
        <begin position="204"/>
        <end position="225"/>
    </location>
</feature>
<evidence type="ECO:0000256" key="1">
    <source>
        <dbReference type="ARBA" id="ARBA00004651"/>
    </source>
</evidence>
<keyword evidence="3 7" id="KW-0812">Transmembrane</keyword>
<dbReference type="GO" id="GO:0005886">
    <property type="term" value="C:plasma membrane"/>
    <property type="evidence" value="ECO:0007669"/>
    <property type="project" value="UniProtKB-SubCell"/>
</dbReference>
<sequence length="231" mass="25626">MESLPHKYLELECENGRVVTETTPLKTSCPLDSSYVNQVTRRSVDRERRKRRKTPSVSRASKRDHQGHRDESASTVVEVEEDERERRGDHCRKHVPKFVALRSLVLKNTGSVARDHLASERTFLAYMRTSLTLVAAAIALVQIFLSAAPRDHPKTNAVHGLGTTIRTLAASTIILGMIVLFIGIQRYFAIQAALTMGKFPAARLPVLVIAGSLLVLISITLSIMLTRGFGI</sequence>
<dbReference type="InterPro" id="IPR052053">
    <property type="entry name" value="IM_YidH-like"/>
</dbReference>
<accession>A0A0C2X1C3</accession>
<keyword evidence="5 7" id="KW-0472">Membrane</keyword>
<dbReference type="InParanoid" id="A0A0C2X1C3"/>
<evidence type="ECO:0000256" key="2">
    <source>
        <dbReference type="ARBA" id="ARBA00022475"/>
    </source>
</evidence>
<feature type="domain" description="DUF202" evidence="8">
    <location>
        <begin position="114"/>
        <end position="191"/>
    </location>
</feature>
<feature type="region of interest" description="Disordered" evidence="6">
    <location>
        <begin position="37"/>
        <end position="88"/>
    </location>
</feature>
<evidence type="ECO:0000259" key="8">
    <source>
        <dbReference type="Pfam" id="PF02656"/>
    </source>
</evidence>
<evidence type="ECO:0000256" key="5">
    <source>
        <dbReference type="ARBA" id="ARBA00023136"/>
    </source>
</evidence>
<feature type="compositionally biased region" description="Basic and acidic residues" evidence="6">
    <location>
        <begin position="61"/>
        <end position="72"/>
    </location>
</feature>
<keyword evidence="10" id="KW-1185">Reference proteome</keyword>
<keyword evidence="4 7" id="KW-1133">Transmembrane helix</keyword>
<dbReference type="InterPro" id="IPR003807">
    <property type="entry name" value="DUF202"/>
</dbReference>
<dbReference type="OrthoDB" id="199599at2759"/>
<feature type="compositionally biased region" description="Basic residues" evidence="6">
    <location>
        <begin position="48"/>
        <end position="60"/>
    </location>
</feature>
<dbReference type="PANTHER" id="PTHR34187">
    <property type="entry name" value="FGR18P"/>
    <property type="match status" value="1"/>
</dbReference>
<evidence type="ECO:0000256" key="4">
    <source>
        <dbReference type="ARBA" id="ARBA00022989"/>
    </source>
</evidence>
<dbReference type="Pfam" id="PF02656">
    <property type="entry name" value="DUF202"/>
    <property type="match status" value="1"/>
</dbReference>
<keyword evidence="2" id="KW-1003">Cell membrane</keyword>
<feature type="transmembrane region" description="Helical" evidence="7">
    <location>
        <begin position="165"/>
        <end position="184"/>
    </location>
</feature>
<evidence type="ECO:0000256" key="7">
    <source>
        <dbReference type="SAM" id="Phobius"/>
    </source>
</evidence>
<dbReference type="EMBL" id="KN818230">
    <property type="protein sequence ID" value="KIL67917.1"/>
    <property type="molecule type" value="Genomic_DNA"/>
</dbReference>